<comment type="caution">
    <text evidence="5">The sequence shown here is derived from an EMBL/GenBank/DDBJ whole genome shotgun (WGS) entry which is preliminary data.</text>
</comment>
<dbReference type="Proteomes" id="UP000018001">
    <property type="component" value="Unassembled WGS sequence"/>
</dbReference>
<dbReference type="OrthoDB" id="3177213at2759"/>
<feature type="compositionally biased region" description="Basic residues" evidence="2">
    <location>
        <begin position="96"/>
        <end position="107"/>
    </location>
</feature>
<feature type="compositionally biased region" description="Polar residues" evidence="2">
    <location>
        <begin position="1025"/>
        <end position="1048"/>
    </location>
</feature>
<keyword evidence="3" id="KW-0812">Transmembrane</keyword>
<feature type="transmembrane region" description="Helical" evidence="3">
    <location>
        <begin position="674"/>
        <end position="693"/>
    </location>
</feature>
<proteinExistence type="predicted"/>
<evidence type="ECO:0000259" key="4">
    <source>
        <dbReference type="Pfam" id="PF01370"/>
    </source>
</evidence>
<dbReference type="PANTHER" id="PTHR42101">
    <property type="entry name" value="CHROMOSOME 16, WHOLE GENOME SHOTGUN SEQUENCE"/>
    <property type="match status" value="1"/>
</dbReference>
<feature type="compositionally biased region" description="Basic and acidic residues" evidence="2">
    <location>
        <begin position="291"/>
        <end position="300"/>
    </location>
</feature>
<keyword evidence="3" id="KW-1133">Transmembrane helix</keyword>
<dbReference type="Pfam" id="PF01370">
    <property type="entry name" value="Epimerase"/>
    <property type="match status" value="1"/>
</dbReference>
<dbReference type="Pfam" id="PF06772">
    <property type="entry name" value="LtrA"/>
    <property type="match status" value="1"/>
</dbReference>
<dbReference type="InterPro" id="IPR028211">
    <property type="entry name" value="Ntr2"/>
</dbReference>
<sequence length="1402" mass="156971">MSPRCEEAAATCLATKVGELPWRNDVPPQLQKRGRASVAEGRITSTQPQLQFSLQTRRIGEKMRPLFKNRNKARRVAPVEEEEENNNAQDAEHVVKRPTKTKQKSKLRLSFGPGETSMAEDEDQSEVVTPKRPGLGRRALEKSALQRSWSPSGSSDHLPIRVGQDQDRPVYNQDYLKELRDSTPSTPKQQSSVQSDEEINKGVDVAAKFGEVMEISRPASIPSEAEIREKKARRARLAKEQDFISLDDGIEEEEDYLSLDPKREKEDTRLVPDDEDFAEGFDEYVEDGRISLGKKAEREQQRRKRAEMRDLIEEAEDTSDEDDSDAERKAAYEAAQTRAAMGLDHVDRPERPKTPPKITSLPRLADNLSRLRASLATMEVSKSQLINRMEELRKEKADIATREVEIQALIKEAGENYERLRAEAGLNPGAEAGLPGDEIQNYRGLESLGTSMASPNAASENETKQRDVIPWFESPLDEKDGSPPHLYRHSDATPTELFYDLSLVANLSTFTATHEINNVEGTTSIPSIAPKILFALTSYTALWAYVGFLGVIWFTWLQVTLFDIRFARDSVFERICKVTQLGTMVGFASAGSRFTTRIRDENIWAFKALTVLLAVSRLMLAVQYSINLKFMRKKMKVAVNGMVIIITVLLASSAVFTGLYFAFGNKRSTRSHVWIVWFALFAVEMVVIMAVSGETPGIGFEDTHLNVRMGLLTLIIIGEGVISVTRIVNKTVGGGGWTQWSFVHILGVTTTVYLVWQSYFDLSPRMKYGKIRQQIWTQLHFPFHIVLILLLEGSQILALTLDIALKLRYLGETILFVCEEPRPDPAHAVKLLNSTIVDMEIDYSRGALKEKEAIDSIIKSLVDRPLCPSGHSAQYSLTQDRAENLMRNVTAALFSSMGIAPSKGNDTSQLDKNKFLIMYLQLLSFVYVYFFVVASLTMLFFSIFTFLTRRHYRRLYRYLAVGTRIVLALLLAGLILFALEFNIAYHFMTNPMILFIITLVLFTGSLFDWLATREKTRPGHREGSDSGSKPIPSNTIDPQNQSPHSSRGSIAEDNLHLAYRTQPEFNECTCLIFITGATGFIGSVTAHEAVKAGYRLRVSVRRESQIENVKKFLSDYVDQLEFVVISDFTHEYSFAGKLDGVDYVLHMASPLAGPGPDSTNKERYFKPAVNGTTAILKEAAKVPTIKRVVITSSIFALVPMSGVPDGEVLRENHTWDLSVDTTADFTRSDDFSTAMNLYHASKILANNASWEYKETASPPYSLVTIHPSFVFGHNPLQSTAEDVTNGTNGLLFGTIMTGNPVASPLSVHVRDVAEAHIKALDDKVPDGSKYLLAAGKYTWSDVVALLKKKYPTSGFGLTGDTPSHSWEVDTTKAETELGMKWRSYEEQVIDVMDQQLSFRKAS</sequence>
<dbReference type="GO" id="GO:0071008">
    <property type="term" value="C:U2-type post-mRNA release spliceosomal complex"/>
    <property type="evidence" value="ECO:0007669"/>
    <property type="project" value="InterPro"/>
</dbReference>
<dbReference type="PANTHER" id="PTHR42101:SF1">
    <property type="entry name" value="LOW TEMPERATURE REQUIREMENT A"/>
    <property type="match status" value="1"/>
</dbReference>
<organism evidence="5 6">
    <name type="scientific">Byssochlamys spectabilis (strain No. 5 / NBRC 109023)</name>
    <name type="common">Paecilomyces variotii</name>
    <dbReference type="NCBI Taxonomy" id="1356009"/>
    <lineage>
        <taxon>Eukaryota</taxon>
        <taxon>Fungi</taxon>
        <taxon>Dikarya</taxon>
        <taxon>Ascomycota</taxon>
        <taxon>Pezizomycotina</taxon>
        <taxon>Eurotiomycetes</taxon>
        <taxon>Eurotiomycetidae</taxon>
        <taxon>Eurotiales</taxon>
        <taxon>Thermoascaceae</taxon>
        <taxon>Paecilomyces</taxon>
    </lineage>
</organism>
<feature type="transmembrane region" description="Helical" evidence="3">
    <location>
        <begin position="532"/>
        <end position="554"/>
    </location>
</feature>
<feature type="compositionally biased region" description="Polar residues" evidence="2">
    <location>
        <begin position="182"/>
        <end position="194"/>
    </location>
</feature>
<evidence type="ECO:0000313" key="5">
    <source>
        <dbReference type="EMBL" id="GAD94159.1"/>
    </source>
</evidence>
<feature type="transmembrane region" description="Helical" evidence="3">
    <location>
        <begin position="705"/>
        <end position="728"/>
    </location>
</feature>
<keyword evidence="1" id="KW-0175">Coiled coil</keyword>
<evidence type="ECO:0000256" key="3">
    <source>
        <dbReference type="SAM" id="Phobius"/>
    </source>
</evidence>
<feature type="domain" description="NAD-dependent epimerase/dehydratase" evidence="4">
    <location>
        <begin position="1072"/>
        <end position="1326"/>
    </location>
</feature>
<feature type="transmembrane region" description="Helical" evidence="3">
    <location>
        <begin position="926"/>
        <end position="947"/>
    </location>
</feature>
<keyword evidence="6" id="KW-1185">Reference proteome</keyword>
<evidence type="ECO:0000256" key="2">
    <source>
        <dbReference type="SAM" id="MobiDB-lite"/>
    </source>
</evidence>
<feature type="compositionally biased region" description="Acidic residues" evidence="2">
    <location>
        <begin position="313"/>
        <end position="325"/>
    </location>
</feature>
<dbReference type="EMBL" id="BAUL01000080">
    <property type="protein sequence ID" value="GAD94159.1"/>
    <property type="molecule type" value="Genomic_DNA"/>
</dbReference>
<dbReference type="InterPro" id="IPR036291">
    <property type="entry name" value="NAD(P)-bd_dom_sf"/>
</dbReference>
<dbReference type="InterPro" id="IPR010640">
    <property type="entry name" value="Low_temperature_requirement_A"/>
</dbReference>
<reference evidence="6" key="1">
    <citation type="journal article" date="2014" name="Genome Announc.">
        <title>Draft genome sequence of the formaldehyde-resistant fungus Byssochlamys spectabilis No. 5 (anamorph Paecilomyces variotii No. 5) (NBRC109023).</title>
        <authorList>
            <person name="Oka T."/>
            <person name="Ekino K."/>
            <person name="Fukuda K."/>
            <person name="Nomura Y."/>
        </authorList>
    </citation>
    <scope>NUCLEOTIDE SEQUENCE [LARGE SCALE GENOMIC DNA]</scope>
    <source>
        <strain evidence="6">No. 5 / NBRC 109023</strain>
    </source>
</reference>
<feature type="region of interest" description="Disordered" evidence="2">
    <location>
        <begin position="1016"/>
        <end position="1049"/>
    </location>
</feature>
<feature type="transmembrane region" description="Helical" evidence="3">
    <location>
        <begin position="604"/>
        <end position="626"/>
    </location>
</feature>
<feature type="transmembrane region" description="Helical" evidence="3">
    <location>
        <begin position="638"/>
        <end position="662"/>
    </location>
</feature>
<feature type="compositionally biased region" description="Basic and acidic residues" evidence="2">
    <location>
        <begin position="260"/>
        <end position="272"/>
    </location>
</feature>
<dbReference type="SUPFAM" id="SSF51735">
    <property type="entry name" value="NAD(P)-binding Rossmann-fold domains"/>
    <property type="match status" value="1"/>
</dbReference>
<gene>
    <name evidence="5" type="ORF">PVAR5_2780</name>
</gene>
<feature type="region of interest" description="Disordered" evidence="2">
    <location>
        <begin position="61"/>
        <end position="200"/>
    </location>
</feature>
<dbReference type="Gene3D" id="3.40.50.720">
    <property type="entry name" value="NAD(P)-binding Rossmann-like Domain"/>
    <property type="match status" value="1"/>
</dbReference>
<dbReference type="GO" id="GO:0000390">
    <property type="term" value="P:spliceosomal complex disassembly"/>
    <property type="evidence" value="ECO:0007669"/>
    <property type="project" value="InterPro"/>
</dbReference>
<dbReference type="InParanoid" id="V5FBQ1"/>
<dbReference type="InterPro" id="IPR001509">
    <property type="entry name" value="Epimerase_deHydtase"/>
</dbReference>
<feature type="transmembrane region" description="Helical" evidence="3">
    <location>
        <begin position="991"/>
        <end position="1011"/>
    </location>
</feature>
<dbReference type="Pfam" id="PF15458">
    <property type="entry name" value="NTR2"/>
    <property type="match status" value="1"/>
</dbReference>
<feature type="region of interest" description="Disordered" evidence="2">
    <location>
        <begin position="291"/>
        <end position="329"/>
    </location>
</feature>
<feature type="transmembrane region" description="Helical" evidence="3">
    <location>
        <begin position="740"/>
        <end position="760"/>
    </location>
</feature>
<feature type="compositionally biased region" description="Basic residues" evidence="2">
    <location>
        <begin position="65"/>
        <end position="75"/>
    </location>
</feature>
<feature type="coiled-coil region" evidence="1">
    <location>
        <begin position="375"/>
        <end position="423"/>
    </location>
</feature>
<evidence type="ECO:0000313" key="6">
    <source>
        <dbReference type="Proteomes" id="UP000018001"/>
    </source>
</evidence>
<accession>V5FBQ1</accession>
<name>V5FBQ1_BYSSN</name>
<dbReference type="eggNOG" id="KOG1502">
    <property type="taxonomic scope" value="Eukaryota"/>
</dbReference>
<protein>
    <recommendedName>
        <fullName evidence="4">NAD-dependent epimerase/dehydratase domain-containing protein</fullName>
    </recommendedName>
</protein>
<feature type="compositionally biased region" description="Polar residues" evidence="2">
    <location>
        <begin position="145"/>
        <end position="155"/>
    </location>
</feature>
<evidence type="ECO:0000256" key="1">
    <source>
        <dbReference type="SAM" id="Coils"/>
    </source>
</evidence>
<feature type="transmembrane region" description="Helical" evidence="3">
    <location>
        <begin position="959"/>
        <end position="979"/>
    </location>
</feature>
<keyword evidence="3" id="KW-0472">Membrane</keyword>
<feature type="region of interest" description="Disordered" evidence="2">
    <location>
        <begin position="251"/>
        <end position="279"/>
    </location>
</feature>
<dbReference type="HOGENOM" id="CLU_005160_0_0_1"/>